<dbReference type="Gramene" id="LPERR10G00740.1">
    <property type="protein sequence ID" value="LPERR10G00740.1"/>
    <property type="gene ID" value="LPERR10G00740"/>
</dbReference>
<reference evidence="2" key="3">
    <citation type="submission" date="2015-04" db="UniProtKB">
        <authorList>
            <consortium name="EnsemblPlants"/>
        </authorList>
    </citation>
    <scope>IDENTIFICATION</scope>
</reference>
<organism evidence="2 3">
    <name type="scientific">Leersia perrieri</name>
    <dbReference type="NCBI Taxonomy" id="77586"/>
    <lineage>
        <taxon>Eukaryota</taxon>
        <taxon>Viridiplantae</taxon>
        <taxon>Streptophyta</taxon>
        <taxon>Embryophyta</taxon>
        <taxon>Tracheophyta</taxon>
        <taxon>Spermatophyta</taxon>
        <taxon>Magnoliopsida</taxon>
        <taxon>Liliopsida</taxon>
        <taxon>Poales</taxon>
        <taxon>Poaceae</taxon>
        <taxon>BOP clade</taxon>
        <taxon>Oryzoideae</taxon>
        <taxon>Oryzeae</taxon>
        <taxon>Oryzinae</taxon>
        <taxon>Leersia</taxon>
    </lineage>
</organism>
<dbReference type="PANTHER" id="PTHR31147">
    <property type="entry name" value="ACYL TRANSFERASE 4"/>
    <property type="match status" value="1"/>
</dbReference>
<dbReference type="STRING" id="77586.A0A0D9XHF3"/>
<dbReference type="Pfam" id="PF02458">
    <property type="entry name" value="Transferase"/>
    <property type="match status" value="1"/>
</dbReference>
<accession>A0A0D9XHF3</accession>
<evidence type="ECO:0000313" key="3">
    <source>
        <dbReference type="Proteomes" id="UP000032180"/>
    </source>
</evidence>
<dbReference type="InterPro" id="IPR023213">
    <property type="entry name" value="CAT-like_dom_sf"/>
</dbReference>
<dbReference type="AlphaFoldDB" id="A0A0D9XHF3"/>
<dbReference type="HOGENOM" id="CLU_014546_4_0_1"/>
<name>A0A0D9XHF3_9ORYZ</name>
<comment type="similarity">
    <text evidence="1">Belongs to the plant acyltransferase family.</text>
</comment>
<protein>
    <submittedName>
        <fullName evidence="2">Uncharacterized protein</fullName>
    </submittedName>
</protein>
<evidence type="ECO:0000313" key="2">
    <source>
        <dbReference type="EnsemblPlants" id="LPERR10G00740.1"/>
    </source>
</evidence>
<sequence length="290" mass="31383">MRIVVSKSPAVVVRPSEPVTPATRKINLSPFDKPFSIIPINVLLAFDHSINEPVEIIRKSLSQALVHYYPIAGRFAGDDYNDLHIDYTGNDDEGGVTFVAASADCTINDLLRDIDGRSPDPSTALLHELLVDYPASMMSFSHADPLLLMQVTAFSCGGFVIGVTWNHGIADGFGIAQFLQAVGDLTRGMPAPAVVPVRWDTSTQQVTGYESVLFLTCWRNIGFERVDFGCGGEGTTPMRVMTVHKQSLVRPTCVVCLPCKCEEGGGGARVLSSCVTAHHSDAFLREIATL</sequence>
<dbReference type="Gene3D" id="3.30.559.10">
    <property type="entry name" value="Chloramphenicol acetyltransferase-like domain"/>
    <property type="match status" value="1"/>
</dbReference>
<proteinExistence type="inferred from homology"/>
<reference evidence="2 3" key="1">
    <citation type="submission" date="2012-08" db="EMBL/GenBank/DDBJ databases">
        <title>Oryza genome evolution.</title>
        <authorList>
            <person name="Wing R.A."/>
        </authorList>
    </citation>
    <scope>NUCLEOTIDE SEQUENCE</scope>
</reference>
<dbReference type="InterPro" id="IPR050898">
    <property type="entry name" value="Plant_acyltransferase"/>
</dbReference>
<keyword evidence="3" id="KW-1185">Reference proteome</keyword>
<dbReference type="Proteomes" id="UP000032180">
    <property type="component" value="Chromosome 10"/>
</dbReference>
<dbReference type="GO" id="GO:0050734">
    <property type="term" value="F:hydroxycinnamoyltransferase activity"/>
    <property type="evidence" value="ECO:0007669"/>
    <property type="project" value="UniProtKB-ARBA"/>
</dbReference>
<evidence type="ECO:0000256" key="1">
    <source>
        <dbReference type="ARBA" id="ARBA00009861"/>
    </source>
</evidence>
<dbReference type="EnsemblPlants" id="LPERR10G00740.1">
    <property type="protein sequence ID" value="LPERR10G00740.1"/>
    <property type="gene ID" value="LPERR10G00740"/>
</dbReference>
<dbReference type="eggNOG" id="ENOG502RMG6">
    <property type="taxonomic scope" value="Eukaryota"/>
</dbReference>
<reference evidence="3" key="2">
    <citation type="submission" date="2013-12" db="EMBL/GenBank/DDBJ databases">
        <authorList>
            <person name="Yu Y."/>
            <person name="Lee S."/>
            <person name="de Baynast K."/>
            <person name="Wissotski M."/>
            <person name="Liu L."/>
            <person name="Talag J."/>
            <person name="Goicoechea J."/>
            <person name="Angelova A."/>
            <person name="Jetty R."/>
            <person name="Kudrna D."/>
            <person name="Golser W."/>
            <person name="Rivera L."/>
            <person name="Zhang J."/>
            <person name="Wing R."/>
        </authorList>
    </citation>
    <scope>NUCLEOTIDE SEQUENCE</scope>
</reference>
<dbReference type="PANTHER" id="PTHR31147:SF61">
    <property type="entry name" value="ACYL TRANSFERASE 15"/>
    <property type="match status" value="1"/>
</dbReference>